<comment type="function">
    <text evidence="7">May be involved in telomere capping.</text>
</comment>
<evidence type="ECO:0000256" key="8">
    <source>
        <dbReference type="ARBA" id="ARBA00038159"/>
    </source>
</evidence>
<evidence type="ECO:0000256" key="11">
    <source>
        <dbReference type="SAM" id="Phobius"/>
    </source>
</evidence>
<dbReference type="CDD" id="cd00037">
    <property type="entry name" value="CLECT"/>
    <property type="match status" value="1"/>
</dbReference>
<keyword evidence="4 11" id="KW-1133">Transmembrane helix</keyword>
<evidence type="ECO:0000256" key="3">
    <source>
        <dbReference type="ARBA" id="ARBA00022729"/>
    </source>
</evidence>
<feature type="transmembrane region" description="Helical" evidence="11">
    <location>
        <begin position="590"/>
        <end position="611"/>
    </location>
</feature>
<evidence type="ECO:0000256" key="7">
    <source>
        <dbReference type="ARBA" id="ARBA00037703"/>
    </source>
</evidence>
<dbReference type="Proteomes" id="UP000800036">
    <property type="component" value="Unassembled WGS sequence"/>
</dbReference>
<dbReference type="GO" id="GO:0016020">
    <property type="term" value="C:membrane"/>
    <property type="evidence" value="ECO:0007669"/>
    <property type="project" value="UniProtKB-SubCell"/>
</dbReference>
<reference evidence="13" key="1">
    <citation type="journal article" date="2020" name="Stud. Mycol.">
        <title>101 Dothideomycetes genomes: a test case for predicting lifestyles and emergence of pathogens.</title>
        <authorList>
            <person name="Haridas S."/>
            <person name="Albert R."/>
            <person name="Binder M."/>
            <person name="Bloem J."/>
            <person name="Labutti K."/>
            <person name="Salamov A."/>
            <person name="Andreopoulos B."/>
            <person name="Baker S."/>
            <person name="Barry K."/>
            <person name="Bills G."/>
            <person name="Bluhm B."/>
            <person name="Cannon C."/>
            <person name="Castanera R."/>
            <person name="Culley D."/>
            <person name="Daum C."/>
            <person name="Ezra D."/>
            <person name="Gonzalez J."/>
            <person name="Henrissat B."/>
            <person name="Kuo A."/>
            <person name="Liang C."/>
            <person name="Lipzen A."/>
            <person name="Lutzoni F."/>
            <person name="Magnuson J."/>
            <person name="Mondo S."/>
            <person name="Nolan M."/>
            <person name="Ohm R."/>
            <person name="Pangilinan J."/>
            <person name="Park H.-J."/>
            <person name="Ramirez L."/>
            <person name="Alfaro M."/>
            <person name="Sun H."/>
            <person name="Tritt A."/>
            <person name="Yoshinaga Y."/>
            <person name="Zwiers L.-H."/>
            <person name="Turgeon B."/>
            <person name="Goodwin S."/>
            <person name="Spatafora J."/>
            <person name="Crous P."/>
            <person name="Grigoriev I."/>
        </authorList>
    </citation>
    <scope>NUCLEOTIDE SEQUENCE</scope>
    <source>
        <strain evidence="13">CBS 107.79</strain>
    </source>
</reference>
<evidence type="ECO:0000256" key="4">
    <source>
        <dbReference type="ARBA" id="ARBA00022989"/>
    </source>
</evidence>
<evidence type="ECO:0000256" key="5">
    <source>
        <dbReference type="ARBA" id="ARBA00023136"/>
    </source>
</evidence>
<keyword evidence="2 11" id="KW-0812">Transmembrane</keyword>
<protein>
    <recommendedName>
        <fullName evidence="9">Maintenance of telomere capping protein 6</fullName>
    </recommendedName>
</protein>
<evidence type="ECO:0000313" key="14">
    <source>
        <dbReference type="Proteomes" id="UP000800036"/>
    </source>
</evidence>
<name>A0A6A5VI65_9PLEO</name>
<evidence type="ECO:0000256" key="1">
    <source>
        <dbReference type="ARBA" id="ARBA00004479"/>
    </source>
</evidence>
<dbReference type="InterPro" id="IPR016186">
    <property type="entry name" value="C-type_lectin-like/link_sf"/>
</dbReference>
<feature type="region of interest" description="Disordered" evidence="10">
    <location>
        <begin position="131"/>
        <end position="172"/>
    </location>
</feature>
<evidence type="ECO:0000313" key="13">
    <source>
        <dbReference type="EMBL" id="KAF1976685.1"/>
    </source>
</evidence>
<dbReference type="InterPro" id="IPR016187">
    <property type="entry name" value="CTDL_fold"/>
</dbReference>
<proteinExistence type="inferred from homology"/>
<accession>A0A6A5VI65</accession>
<feature type="domain" description="MTC6 partial TIM-barrel" evidence="12">
    <location>
        <begin position="23"/>
        <end position="434"/>
    </location>
</feature>
<dbReference type="InterPro" id="IPR051008">
    <property type="entry name" value="Telomere_Capping_Maintenance"/>
</dbReference>
<keyword evidence="14" id="KW-1185">Reference proteome</keyword>
<feature type="compositionally biased region" description="Low complexity" evidence="10">
    <location>
        <begin position="131"/>
        <end position="166"/>
    </location>
</feature>
<evidence type="ECO:0000256" key="2">
    <source>
        <dbReference type="ARBA" id="ARBA00022692"/>
    </source>
</evidence>
<comment type="subcellular location">
    <subcellularLocation>
        <location evidence="1">Membrane</location>
        <topology evidence="1">Single-pass type I membrane protein</topology>
    </subcellularLocation>
</comment>
<evidence type="ECO:0000256" key="9">
    <source>
        <dbReference type="ARBA" id="ARBA00039865"/>
    </source>
</evidence>
<dbReference type="InterPro" id="IPR057530">
    <property type="entry name" value="TIM-barrel_MTC6"/>
</dbReference>
<comment type="similarity">
    <text evidence="8">Belongs to the MTC6 family.</text>
</comment>
<keyword evidence="6" id="KW-0325">Glycoprotein</keyword>
<evidence type="ECO:0000256" key="6">
    <source>
        <dbReference type="ARBA" id="ARBA00023180"/>
    </source>
</evidence>
<gene>
    <name evidence="13" type="ORF">BU23DRAFT_528423</name>
</gene>
<keyword evidence="5 11" id="KW-0472">Membrane</keyword>
<dbReference type="OrthoDB" id="5573651at2759"/>
<dbReference type="EMBL" id="ML976666">
    <property type="protein sequence ID" value="KAF1976685.1"/>
    <property type="molecule type" value="Genomic_DNA"/>
</dbReference>
<evidence type="ECO:0000259" key="12">
    <source>
        <dbReference type="Pfam" id="PF25506"/>
    </source>
</evidence>
<evidence type="ECO:0000256" key="10">
    <source>
        <dbReference type="SAM" id="MobiDB-lite"/>
    </source>
</evidence>
<dbReference type="PANTHER" id="PTHR35518:SF2">
    <property type="entry name" value="MAINTENANCE OF TELOMERE CAPPING PROTEIN 6"/>
    <property type="match status" value="1"/>
</dbReference>
<dbReference type="AlphaFoldDB" id="A0A6A5VI65"/>
<keyword evidence="3" id="KW-0732">Signal</keyword>
<dbReference type="Gene3D" id="3.10.100.10">
    <property type="entry name" value="Mannose-Binding Protein A, subunit A"/>
    <property type="match status" value="1"/>
</dbReference>
<organism evidence="13 14">
    <name type="scientific">Bimuria novae-zelandiae CBS 107.79</name>
    <dbReference type="NCBI Taxonomy" id="1447943"/>
    <lineage>
        <taxon>Eukaryota</taxon>
        <taxon>Fungi</taxon>
        <taxon>Dikarya</taxon>
        <taxon>Ascomycota</taxon>
        <taxon>Pezizomycotina</taxon>
        <taxon>Dothideomycetes</taxon>
        <taxon>Pleosporomycetidae</taxon>
        <taxon>Pleosporales</taxon>
        <taxon>Massarineae</taxon>
        <taxon>Didymosphaeriaceae</taxon>
        <taxon>Bimuria</taxon>
    </lineage>
</organism>
<dbReference type="Pfam" id="PF25506">
    <property type="entry name" value="TIM-barrel_MTC6"/>
    <property type="match status" value="1"/>
</dbReference>
<sequence length="638" mass="67879">MADSLYVPDARAKDTLVQPWDEAFRAQRDVGLLVPIDFHTVTLVSLRAACFGTNQYEDTEFQKCFSNLLAVGLRRFVIDVYWDALRATWSLCPAEIPPPSGSSGTSSTASVPTVSLSSISPTIEGVVASVSPTGSSLKPSSVSSSTATSATSPSASSATPSTSSSASPPPGAPPVQFLGGNILYELGDYNCTSTMTLNYLTGIFSDFLEATATTTDASFTYLLLNIHAAASWARPNEPAQQPASSSLFSATGPLLSAVINGNLSAQLYTPSKLASQRADLSDSWLNVNSDNTARPGYYTVHTDGSGLASTQNGWPDEAFIQFRRFYRVIAVFGTVDPQMALYNRSQDASTIFPSSVLNFRDERVRFAENGSLTEGCLFDASDTGITPQSNSSFAIATVPAGVSVSAEPDLSAGIATVGNMTACGISPLLNHTLGGATAAENPLPYAAFTRSSLWSWAPGEPLNATAADGTGNRCAAAYTSGAHAGRWHVVDCSTPLRVACQDASEPYKWAVSEEKAAYERADDACTPLNMSFSVPHTPLENSHLLAVSDSKHGEAVLLNFNSLDIPDCWVAEVNATCPYQPPSDQNQTRIVVVPTIAAIIIFVCTALTFFVKCASNRREDKRGRRRMMEGWEYEGVPS</sequence>
<dbReference type="PANTHER" id="PTHR35518">
    <property type="entry name" value="MAINTENANCE OF TELOMOERE CAPPING"/>
    <property type="match status" value="1"/>
</dbReference>
<dbReference type="SUPFAM" id="SSF56436">
    <property type="entry name" value="C-type lectin-like"/>
    <property type="match status" value="1"/>
</dbReference>